<proteinExistence type="predicted"/>
<reference evidence="1" key="1">
    <citation type="journal article" date="2013" name="BMC Genomics">
        <title>Unscrambling butterfly oogenesis.</title>
        <authorList>
            <person name="Carter J.M."/>
            <person name="Baker S.C."/>
            <person name="Pink R."/>
            <person name="Carter D.R."/>
            <person name="Collins A."/>
            <person name="Tomlin J."/>
            <person name="Gibbs M."/>
            <person name="Breuker C.J."/>
        </authorList>
    </citation>
    <scope>NUCLEOTIDE SEQUENCE</scope>
    <source>
        <tissue evidence="1">Ovary</tissue>
    </source>
</reference>
<organism evidence="1">
    <name type="scientific">Pararge aegeria</name>
    <name type="common">speckled wood butterfly</name>
    <dbReference type="NCBI Taxonomy" id="116150"/>
    <lineage>
        <taxon>Eukaryota</taxon>
        <taxon>Metazoa</taxon>
        <taxon>Ecdysozoa</taxon>
        <taxon>Arthropoda</taxon>
        <taxon>Hexapoda</taxon>
        <taxon>Insecta</taxon>
        <taxon>Pterygota</taxon>
        <taxon>Neoptera</taxon>
        <taxon>Endopterygota</taxon>
        <taxon>Lepidoptera</taxon>
        <taxon>Glossata</taxon>
        <taxon>Ditrysia</taxon>
        <taxon>Papilionoidea</taxon>
        <taxon>Nymphalidae</taxon>
        <taxon>Satyrinae</taxon>
        <taxon>Satyrini</taxon>
        <taxon>Parargina</taxon>
        <taxon>Pararge</taxon>
    </lineage>
</organism>
<evidence type="ECO:0000313" key="1">
    <source>
        <dbReference type="EMBL" id="JAA81132.1"/>
    </source>
</evidence>
<name>S4PTU5_9NEOP</name>
<dbReference type="AlphaFoldDB" id="S4PTU5"/>
<accession>S4PTU5</accession>
<protein>
    <submittedName>
        <fullName evidence="1">Uncharacterized protein</fullName>
    </submittedName>
</protein>
<dbReference type="EMBL" id="GAIX01011428">
    <property type="protein sequence ID" value="JAA81132.1"/>
    <property type="molecule type" value="Transcribed_RNA"/>
</dbReference>
<reference evidence="1" key="2">
    <citation type="submission" date="2013-05" db="EMBL/GenBank/DDBJ databases">
        <authorList>
            <person name="Carter J.-M."/>
            <person name="Baker S.C."/>
            <person name="Pink R."/>
            <person name="Carter D.R.F."/>
            <person name="Collins A."/>
            <person name="Tomlin J."/>
            <person name="Gibbs M."/>
            <person name="Breuker C.J."/>
        </authorList>
    </citation>
    <scope>NUCLEOTIDE SEQUENCE</scope>
    <source>
        <tissue evidence="1">Ovary</tissue>
    </source>
</reference>
<sequence>MSIQYEKRQLLYSTPTFMSLHQSLLKCFMLSRIHASFRILNALTFIRCCQLKSDKTKNTLHTNSDVMPRLLMALGDLAKFE</sequence>